<dbReference type="InterPro" id="IPR053145">
    <property type="entry name" value="AB_hydrolase_Est10"/>
</dbReference>
<dbReference type="Gene3D" id="3.40.50.1820">
    <property type="entry name" value="alpha/beta hydrolase"/>
    <property type="match status" value="1"/>
</dbReference>
<protein>
    <recommendedName>
        <fullName evidence="1">Serine aminopeptidase S33 domain-containing protein</fullName>
    </recommendedName>
</protein>
<proteinExistence type="predicted"/>
<dbReference type="PANTHER" id="PTHR43265:SF1">
    <property type="entry name" value="ESTERASE ESTD"/>
    <property type="match status" value="1"/>
</dbReference>
<dbReference type="Pfam" id="PF12146">
    <property type="entry name" value="Hydrolase_4"/>
    <property type="match status" value="1"/>
</dbReference>
<reference evidence="2 3" key="1">
    <citation type="submission" date="2013-04" db="EMBL/GenBank/DDBJ databases">
        <title>Oceanicola sp. 22II1-22F33 Genome Sequencing.</title>
        <authorList>
            <person name="Lai Q."/>
            <person name="Li G."/>
            <person name="Shao Z."/>
        </authorList>
    </citation>
    <scope>NUCLEOTIDE SEQUENCE [LARGE SCALE GENOMIC DNA]</scope>
    <source>
        <strain evidence="2 3">22II1-22F33</strain>
    </source>
</reference>
<dbReference type="AlphaFoldDB" id="A0A225NV37"/>
<organism evidence="2 3">
    <name type="scientific">Marinibacterium profundimaris</name>
    <dbReference type="NCBI Taxonomy" id="1679460"/>
    <lineage>
        <taxon>Bacteria</taxon>
        <taxon>Pseudomonadati</taxon>
        <taxon>Pseudomonadota</taxon>
        <taxon>Alphaproteobacteria</taxon>
        <taxon>Rhodobacterales</taxon>
        <taxon>Paracoccaceae</taxon>
        <taxon>Marinibacterium</taxon>
    </lineage>
</organism>
<dbReference type="InterPro" id="IPR029058">
    <property type="entry name" value="AB_hydrolase_fold"/>
</dbReference>
<evidence type="ECO:0000259" key="1">
    <source>
        <dbReference type="Pfam" id="PF12146"/>
    </source>
</evidence>
<dbReference type="EMBL" id="AQQR01000001">
    <property type="protein sequence ID" value="OWU77208.1"/>
    <property type="molecule type" value="Genomic_DNA"/>
</dbReference>
<dbReference type="PANTHER" id="PTHR43265">
    <property type="entry name" value="ESTERASE ESTD"/>
    <property type="match status" value="1"/>
</dbReference>
<dbReference type="SUPFAM" id="SSF53474">
    <property type="entry name" value="alpha/beta-Hydrolases"/>
    <property type="match status" value="1"/>
</dbReference>
<dbReference type="InterPro" id="IPR022742">
    <property type="entry name" value="Hydrolase_4"/>
</dbReference>
<dbReference type="GO" id="GO:0052689">
    <property type="term" value="F:carboxylic ester hydrolase activity"/>
    <property type="evidence" value="ECO:0007669"/>
    <property type="project" value="TreeGrafter"/>
</dbReference>
<comment type="caution">
    <text evidence="2">The sequence shown here is derived from an EMBL/GenBank/DDBJ whole genome shotgun (WGS) entry which is preliminary data.</text>
</comment>
<gene>
    <name evidence="2" type="ORF">ATO3_00195</name>
</gene>
<keyword evidence="3" id="KW-1185">Reference proteome</keyword>
<sequence length="357" mass="38946">MKRRWIVWVTLGLIATVASLAGALVAFSRIADFEIPAVPATDIGFEHDGATLQGTLLAASEIGPILLIVHGDGAQDRWSDTGYLPLINALVGAGVSVFSWDKPGVGASSGNWLSQSMHDRAAEAAEALAAIRAQPGNENRPIGLLGFSQAGWVLPRVPSLTEQADFLVLIGAAINWQDQGRYFTTVQLSREGRSLEEIAAELDRQAKSDQRRFGPGATYRDYVAAERAAGRPEGEILTEDRFGFIRLNHGEDAREHIARLTLPMLVLMGADDLNVDPLETVSVYQELIGMAHPQNRIHLIPGATHSLLDARYYNYQLPDQWPFAAKVRFALAGRDAYSRDVINIIAGWIDETAVITQ</sequence>
<evidence type="ECO:0000313" key="2">
    <source>
        <dbReference type="EMBL" id="OWU77208.1"/>
    </source>
</evidence>
<accession>A0A225NV37</accession>
<evidence type="ECO:0000313" key="3">
    <source>
        <dbReference type="Proteomes" id="UP000215377"/>
    </source>
</evidence>
<dbReference type="RefSeq" id="WP_088647794.1">
    <property type="nucleotide sequence ID" value="NZ_AQQR01000001.1"/>
</dbReference>
<name>A0A225NV37_9RHOB</name>
<dbReference type="OrthoDB" id="9765647at2"/>
<dbReference type="Proteomes" id="UP000215377">
    <property type="component" value="Unassembled WGS sequence"/>
</dbReference>
<feature type="domain" description="Serine aminopeptidase S33" evidence="1">
    <location>
        <begin position="66"/>
        <end position="308"/>
    </location>
</feature>